<keyword evidence="4" id="KW-1133">Transmembrane helix</keyword>
<evidence type="ECO:0000256" key="1">
    <source>
        <dbReference type="ARBA" id="ARBA00004389"/>
    </source>
</evidence>
<dbReference type="GO" id="GO:0004577">
    <property type="term" value="F:N-acetylglucosaminyldiphosphodolichol N-acetylglucosaminyltransferase activity"/>
    <property type="evidence" value="ECO:0007669"/>
    <property type="project" value="TreeGrafter"/>
</dbReference>
<evidence type="ECO:0000313" key="6">
    <source>
        <dbReference type="EMBL" id="MSS02172.1"/>
    </source>
</evidence>
<dbReference type="AlphaFoldDB" id="A0A7X2N466"/>
<keyword evidence="5" id="KW-0472">Membrane</keyword>
<evidence type="ECO:0000313" key="7">
    <source>
        <dbReference type="Proteomes" id="UP000470082"/>
    </source>
</evidence>
<dbReference type="Gene3D" id="3.40.50.2000">
    <property type="entry name" value="Glycogen Phosphorylase B"/>
    <property type="match status" value="1"/>
</dbReference>
<accession>A0A7X2N466</accession>
<dbReference type="EMBL" id="VUMM01000022">
    <property type="protein sequence ID" value="MSS02172.1"/>
    <property type="molecule type" value="Genomic_DNA"/>
</dbReference>
<reference evidence="6 7" key="1">
    <citation type="submission" date="2019-08" db="EMBL/GenBank/DDBJ databases">
        <title>In-depth cultivation of the pig gut microbiome towards novel bacterial diversity and tailored functional studies.</title>
        <authorList>
            <person name="Wylensek D."/>
            <person name="Hitch T.C.A."/>
            <person name="Clavel T."/>
        </authorList>
    </citation>
    <scope>NUCLEOTIDE SEQUENCE [LARGE SCALE GENOMIC DNA]</scope>
    <source>
        <strain evidence="6 7">LKV-178-WT-2G</strain>
    </source>
</reference>
<dbReference type="NCBIfam" id="NF041549">
    <property type="entry name" value="PssD"/>
    <property type="match status" value="1"/>
</dbReference>
<dbReference type="Proteomes" id="UP000470082">
    <property type="component" value="Unassembled WGS sequence"/>
</dbReference>
<protein>
    <submittedName>
        <fullName evidence="6">UDP-N-acetylglucosamine--LPS N-acetylglucosamine transferase</fullName>
    </submittedName>
</protein>
<keyword evidence="3" id="KW-0256">Endoplasmic reticulum</keyword>
<keyword evidence="2" id="KW-0812">Transmembrane</keyword>
<organism evidence="6 7">
    <name type="scientific">Floccifex porci</name>
    <dbReference type="NCBI Taxonomy" id="2606629"/>
    <lineage>
        <taxon>Bacteria</taxon>
        <taxon>Bacillati</taxon>
        <taxon>Bacillota</taxon>
        <taxon>Erysipelotrichia</taxon>
        <taxon>Erysipelotrichales</taxon>
        <taxon>Erysipelotrichaceae</taxon>
        <taxon>Floccifex</taxon>
    </lineage>
</organism>
<evidence type="ECO:0000256" key="2">
    <source>
        <dbReference type="ARBA" id="ARBA00022692"/>
    </source>
</evidence>
<dbReference type="PANTHER" id="PTHR12154">
    <property type="entry name" value="GLYCOSYL TRANSFERASE-RELATED"/>
    <property type="match status" value="1"/>
</dbReference>
<dbReference type="GO" id="GO:0006488">
    <property type="term" value="P:dolichol-linked oligosaccharide biosynthetic process"/>
    <property type="evidence" value="ECO:0007669"/>
    <property type="project" value="InterPro"/>
</dbReference>
<dbReference type="PANTHER" id="PTHR12154:SF4">
    <property type="entry name" value="UDP-N-ACETYLGLUCOSAMINE TRANSFERASE SUBUNIT ALG14 HOMOLOG"/>
    <property type="match status" value="1"/>
</dbReference>
<gene>
    <name evidence="6" type="ORF">FYJ50_08745</name>
</gene>
<sequence>MKVCLVGSSGGHLTHLYMLKPFWQDKDRFWVTFDKEDARSLLKGEKMYSVYYPSNRSIKALLINTWRALKILPKEKPDLIISSGAAPAIPFFWIGKLMGAKTIYIEVFDRIDASTIAGKLCYPIADRFIVEWEEMKKVYPKAVNLGSIF</sequence>
<keyword evidence="6" id="KW-0808">Transferase</keyword>
<dbReference type="SUPFAM" id="SSF53756">
    <property type="entry name" value="UDP-Glycosyltransferase/glycogen phosphorylase"/>
    <property type="match status" value="1"/>
</dbReference>
<dbReference type="Pfam" id="PF08660">
    <property type="entry name" value="Alg14"/>
    <property type="match status" value="1"/>
</dbReference>
<name>A0A7X2N466_9FIRM</name>
<comment type="subcellular location">
    <subcellularLocation>
        <location evidence="1">Endoplasmic reticulum membrane</location>
        <topology evidence="1">Single-pass membrane protein</topology>
    </subcellularLocation>
</comment>
<dbReference type="InterPro" id="IPR013969">
    <property type="entry name" value="Oligosacch_biosynth_Alg14"/>
</dbReference>
<evidence type="ECO:0000256" key="3">
    <source>
        <dbReference type="ARBA" id="ARBA00022824"/>
    </source>
</evidence>
<evidence type="ECO:0000256" key="4">
    <source>
        <dbReference type="ARBA" id="ARBA00022989"/>
    </source>
</evidence>
<evidence type="ECO:0000256" key="5">
    <source>
        <dbReference type="ARBA" id="ARBA00023136"/>
    </source>
</evidence>
<comment type="caution">
    <text evidence="6">The sequence shown here is derived from an EMBL/GenBank/DDBJ whole genome shotgun (WGS) entry which is preliminary data.</text>
</comment>
<proteinExistence type="predicted"/>
<keyword evidence="7" id="KW-1185">Reference proteome</keyword>